<evidence type="ECO:0000259" key="19">
    <source>
        <dbReference type="PROSITE" id="PS51194"/>
    </source>
</evidence>
<dbReference type="Pfam" id="PF00636">
    <property type="entry name" value="Ribonuclease_3"/>
    <property type="match status" value="2"/>
</dbReference>
<dbReference type="Gene3D" id="1.10.1520.10">
    <property type="entry name" value="Ribonuclease III domain"/>
    <property type="match status" value="2"/>
</dbReference>
<evidence type="ECO:0000256" key="12">
    <source>
        <dbReference type="ARBA" id="ARBA00023118"/>
    </source>
</evidence>
<protein>
    <submittedName>
        <fullName evidence="21">Dicer-like protein 2</fullName>
    </submittedName>
</protein>
<evidence type="ECO:0000256" key="15">
    <source>
        <dbReference type="SAM" id="MobiDB-lite"/>
    </source>
</evidence>
<dbReference type="PROSITE" id="PS00690">
    <property type="entry name" value="DEAH_ATP_HELICASE"/>
    <property type="match status" value="1"/>
</dbReference>
<dbReference type="PROSITE" id="PS00517">
    <property type="entry name" value="RNASE_3_1"/>
    <property type="match status" value="1"/>
</dbReference>
<dbReference type="CDD" id="cd18034">
    <property type="entry name" value="DEXHc_dicer"/>
    <property type="match status" value="1"/>
</dbReference>
<evidence type="ECO:0000256" key="9">
    <source>
        <dbReference type="ARBA" id="ARBA00022840"/>
    </source>
</evidence>
<keyword evidence="5" id="KW-0677">Repeat</keyword>
<dbReference type="PANTHER" id="PTHR14950">
    <property type="entry name" value="DICER-RELATED"/>
    <property type="match status" value="1"/>
</dbReference>
<dbReference type="InterPro" id="IPR002464">
    <property type="entry name" value="DNA/RNA_helicase_DEAH_CS"/>
</dbReference>
<dbReference type="SMART" id="SM00490">
    <property type="entry name" value="HELICc"/>
    <property type="match status" value="1"/>
</dbReference>
<keyword evidence="6" id="KW-0547">Nucleotide-binding</keyword>
<comment type="cofactor">
    <cofactor evidence="2">
        <name>Mg(2+)</name>
        <dbReference type="ChEBI" id="CHEBI:18420"/>
    </cofactor>
</comment>
<keyword evidence="12" id="KW-0051">Antiviral defense</keyword>
<evidence type="ECO:0000313" key="22">
    <source>
        <dbReference type="Proteomes" id="UP001408356"/>
    </source>
</evidence>
<dbReference type="Gene3D" id="3.40.50.300">
    <property type="entry name" value="P-loop containing nucleotide triphosphate hydrolases"/>
    <property type="match status" value="2"/>
</dbReference>
<evidence type="ECO:0000256" key="13">
    <source>
        <dbReference type="ARBA" id="ARBA00023211"/>
    </source>
</evidence>
<dbReference type="SMART" id="SM00487">
    <property type="entry name" value="DEXDc"/>
    <property type="match status" value="1"/>
</dbReference>
<dbReference type="InterPro" id="IPR036389">
    <property type="entry name" value="RNase_III_sf"/>
</dbReference>
<feature type="domain" description="DRBM" evidence="16">
    <location>
        <begin position="1369"/>
        <end position="1438"/>
    </location>
</feature>
<evidence type="ECO:0000256" key="5">
    <source>
        <dbReference type="ARBA" id="ARBA00022737"/>
    </source>
</evidence>
<evidence type="ECO:0000256" key="3">
    <source>
        <dbReference type="ARBA" id="ARBA00022721"/>
    </source>
</evidence>
<dbReference type="Pfam" id="PF03368">
    <property type="entry name" value="Dicer_dimer"/>
    <property type="match status" value="1"/>
</dbReference>
<evidence type="ECO:0000259" key="16">
    <source>
        <dbReference type="PROSITE" id="PS50137"/>
    </source>
</evidence>
<proteinExistence type="inferred from homology"/>
<dbReference type="CDD" id="cd00593">
    <property type="entry name" value="RIBOc"/>
    <property type="match status" value="2"/>
</dbReference>
<keyword evidence="22" id="KW-1185">Reference proteome</keyword>
<dbReference type="InterPro" id="IPR038248">
    <property type="entry name" value="Dicer_dimer_sf"/>
</dbReference>
<gene>
    <name evidence="21" type="ORF">SUNI508_08681</name>
</gene>
<comment type="cofactor">
    <cofactor evidence="1">
        <name>Mn(2+)</name>
        <dbReference type="ChEBI" id="CHEBI:29035"/>
    </cofactor>
</comment>
<dbReference type="InterPro" id="IPR014720">
    <property type="entry name" value="dsRBD_dom"/>
</dbReference>
<feature type="domain" description="RNase III" evidence="17">
    <location>
        <begin position="1162"/>
        <end position="1339"/>
    </location>
</feature>
<feature type="domain" description="RNase III" evidence="17">
    <location>
        <begin position="985"/>
        <end position="1116"/>
    </location>
</feature>
<dbReference type="Gene3D" id="3.30.160.380">
    <property type="entry name" value="Dicer dimerisation domain"/>
    <property type="match status" value="1"/>
</dbReference>
<keyword evidence="10" id="KW-0460">Magnesium</keyword>
<dbReference type="PROSITE" id="PS51327">
    <property type="entry name" value="DICER_DSRBF"/>
    <property type="match status" value="1"/>
</dbReference>
<keyword evidence="8" id="KW-0347">Helicase</keyword>
<accession>A0ABR2US83</accession>
<dbReference type="InterPro" id="IPR011545">
    <property type="entry name" value="DEAD/DEAH_box_helicase_dom"/>
</dbReference>
<dbReference type="EMBL" id="JARVKF010000397">
    <property type="protein sequence ID" value="KAK9417530.1"/>
    <property type="molecule type" value="Genomic_DNA"/>
</dbReference>
<organism evidence="21 22">
    <name type="scientific">Seiridium unicorne</name>
    <dbReference type="NCBI Taxonomy" id="138068"/>
    <lineage>
        <taxon>Eukaryota</taxon>
        <taxon>Fungi</taxon>
        <taxon>Dikarya</taxon>
        <taxon>Ascomycota</taxon>
        <taxon>Pezizomycotina</taxon>
        <taxon>Sordariomycetes</taxon>
        <taxon>Xylariomycetidae</taxon>
        <taxon>Amphisphaeriales</taxon>
        <taxon>Sporocadaceae</taxon>
        <taxon>Seiridium</taxon>
    </lineage>
</organism>
<keyword evidence="7" id="KW-0378">Hydrolase</keyword>
<sequence length="1453" mass="163605">MMLGDDLSQDSENSEAADSPSASAAPLALEHEVPETSAVEEVAVPPSPPAKGDRDVQEEAVLHARAYQVEMFEESLKQNIIVAMDTGSGKTQIAVLRMQAELERSPPGKLIWFLIPTVALCYQQFNVITSQIPGVVTKMLSGNDGPETWSTPQIWDAFLDNVSIVVSTVQVLSDALQHGFLSMERLSLIVFDEAHNCVGRNPGSKVMDIYQRTKKACLDVPAILGLSASPVMNTSRDSLETIEKTLDAICKTPIKHRGELLSQVNRPNLVCVFYESTTETGTATSTHSMESLQHTRNTLDIKQDPYVKKQLAENTERSRNQLRDAIQKQSTPSIRQINSLCRKSVELRCELGPWAADYFIYTTITQFLGSLNKSEICLAAWELAERKYLADNLKRVQLPDQAINGDIAVTNKVSKLLEYLLGCPENTLGIIFVKETATVSVLHNLLTSHPLTQHRFRIETMVGISRHVSRTRDIGEMGREDSLLNLEKFRSGKLDLLIATNVLEEGIDVPACNLVICFDRPANLKSFIQRRGRARMKESELVLFCEMGSETQNKWELLEEDMKKKYEAEDREKKELSELEDSTKDYSPRFATSQGNEMDIDHAKAHLDHFCATLFARQFVECRPYYLFQRTYTTRAKANPPLIRATVVLPNSLPPHLRRIDGACAWYSERKACRDAAFEAYKKLYEAGLVNEHLLPFRDDELVDGPDLRLSEVEVSERWDPWPRVARAWDTPKRSRHAVRLSDDNGTELCRFELSLPTSIPWIPPFNVFWDRRPWLLEILPISESTIQSSQGVEDDADETMALISLALGHRLSIKEGGQHVLRFHSVAADSLEAQKITAQQLGSHELSTDLAKTDPLPYLIRNTVNGAPYFYDKWLTSKPSLDLIQKRLPSYYERFIDEQGAEGPWLALRNWPRRRDFLHEMVQDPNAQRVSEKPYQTVWPISSCRVDSTPIVNVQFGSLIPSITHVIEIHLVAQELSNTVLKDLGFRDISLLVTAISASSAREKDDYQRLEFLGDALLKLLSTVSVAVNHPQFPEGYLSKKRTKMVSNSRLCQSTKATGIDKFILTKEFTGHKWQPLYVNELAGIQEISGTRRMSTKVLADIIESLTGACFQDGGMGKPGMDKALQCLSLLIPDNKWHNLDDGRHALLALKEPKSEIPSNLALFEQLLGYSFTNKSLLLEALTHGSYNLGTSTDRSYERLEFIGDAILDYIVVLKLWERNLPQSMMSPLRAACVNADLLGFLGMEWSISQETAEIIDGRPVVSSVDFQFWKFMRHASSEIGALQRATEERHALERGPILDAIRESSTYPWALLAHLHIPKFFSDIFESVIGAVWLDSGNLDDCKNIVERLQILPYLERMLNDNVDVIHPKNKLGEIAGQKKVRYEVEQDQEVGAGPTAYLTCKVFVGDELVTKVGEGLHKNEVITKAAERACRQLQGRSQEQSNEIAMDVDG</sequence>
<evidence type="ECO:0000256" key="14">
    <source>
        <dbReference type="PROSITE-ProRule" id="PRU00657"/>
    </source>
</evidence>
<dbReference type="PROSITE" id="PS50142">
    <property type="entry name" value="RNASE_3_2"/>
    <property type="match status" value="2"/>
</dbReference>
<dbReference type="InterPro" id="IPR001650">
    <property type="entry name" value="Helicase_C-like"/>
</dbReference>
<dbReference type="Pfam" id="PF00271">
    <property type="entry name" value="Helicase_C"/>
    <property type="match status" value="1"/>
</dbReference>
<feature type="domain" description="Helicase C-terminal" evidence="19">
    <location>
        <begin position="415"/>
        <end position="587"/>
    </location>
</feature>
<feature type="domain" description="Helicase ATP-binding" evidence="18">
    <location>
        <begin position="71"/>
        <end position="248"/>
    </location>
</feature>
<keyword evidence="3" id="KW-0930">Antiviral protein</keyword>
<evidence type="ECO:0000259" key="20">
    <source>
        <dbReference type="PROSITE" id="PS51327"/>
    </source>
</evidence>
<dbReference type="PANTHER" id="PTHR14950:SF37">
    <property type="entry name" value="ENDORIBONUCLEASE DICER"/>
    <property type="match status" value="1"/>
</dbReference>
<reference evidence="21 22" key="1">
    <citation type="journal article" date="2024" name="J. Plant Pathol.">
        <title>Sequence and assembly of the genome of Seiridium unicorne, isolate CBS 538.82, causal agent of cypress canker disease.</title>
        <authorList>
            <person name="Scali E."/>
            <person name="Rocca G.D."/>
            <person name="Danti R."/>
            <person name="Garbelotto M."/>
            <person name="Barberini S."/>
            <person name="Baroncelli R."/>
            <person name="Emiliani G."/>
        </authorList>
    </citation>
    <scope>NUCLEOTIDE SEQUENCE [LARGE SCALE GENOMIC DNA]</scope>
    <source>
        <strain evidence="21 22">BM-138-508</strain>
    </source>
</reference>
<evidence type="ECO:0000256" key="10">
    <source>
        <dbReference type="ARBA" id="ARBA00022842"/>
    </source>
</evidence>
<dbReference type="Proteomes" id="UP001408356">
    <property type="component" value="Unassembled WGS sequence"/>
</dbReference>
<evidence type="ECO:0000313" key="21">
    <source>
        <dbReference type="EMBL" id="KAK9417530.1"/>
    </source>
</evidence>
<feature type="domain" description="Dicer dsRNA-binding fold" evidence="20">
    <location>
        <begin position="603"/>
        <end position="704"/>
    </location>
</feature>
<evidence type="ECO:0000256" key="6">
    <source>
        <dbReference type="ARBA" id="ARBA00022741"/>
    </source>
</evidence>
<evidence type="ECO:0000256" key="8">
    <source>
        <dbReference type="ARBA" id="ARBA00022806"/>
    </source>
</evidence>
<keyword evidence="4" id="KW-0479">Metal-binding</keyword>
<keyword evidence="11 14" id="KW-0694">RNA-binding</keyword>
<evidence type="ECO:0000259" key="18">
    <source>
        <dbReference type="PROSITE" id="PS51192"/>
    </source>
</evidence>
<dbReference type="SMART" id="SM00535">
    <property type="entry name" value="RIBOc"/>
    <property type="match status" value="2"/>
</dbReference>
<feature type="region of interest" description="Disordered" evidence="15">
    <location>
        <begin position="1"/>
        <end position="56"/>
    </location>
</feature>
<evidence type="ECO:0000256" key="4">
    <source>
        <dbReference type="ARBA" id="ARBA00022723"/>
    </source>
</evidence>
<keyword evidence="9" id="KW-0067">ATP-binding</keyword>
<dbReference type="Pfam" id="PF00270">
    <property type="entry name" value="DEAD"/>
    <property type="match status" value="1"/>
</dbReference>
<keyword evidence="13" id="KW-0464">Manganese</keyword>
<dbReference type="PROSITE" id="PS50137">
    <property type="entry name" value="DS_RBD"/>
    <property type="match status" value="1"/>
</dbReference>
<comment type="caution">
    <text evidence="21">The sequence shown here is derived from an EMBL/GenBank/DDBJ whole genome shotgun (WGS) entry which is preliminary data.</text>
</comment>
<dbReference type="InterPro" id="IPR014001">
    <property type="entry name" value="Helicase_ATP-bd"/>
</dbReference>
<dbReference type="SUPFAM" id="SSF69065">
    <property type="entry name" value="RNase III domain-like"/>
    <property type="match status" value="2"/>
</dbReference>
<evidence type="ECO:0000256" key="1">
    <source>
        <dbReference type="ARBA" id="ARBA00001936"/>
    </source>
</evidence>
<dbReference type="InterPro" id="IPR005034">
    <property type="entry name" value="Dicer_dimerisation"/>
</dbReference>
<evidence type="ECO:0000256" key="11">
    <source>
        <dbReference type="ARBA" id="ARBA00022884"/>
    </source>
</evidence>
<evidence type="ECO:0000259" key="17">
    <source>
        <dbReference type="PROSITE" id="PS50142"/>
    </source>
</evidence>
<dbReference type="InterPro" id="IPR000999">
    <property type="entry name" value="RNase_III_dom"/>
</dbReference>
<name>A0ABR2US83_9PEZI</name>
<feature type="compositionally biased region" description="Low complexity" evidence="15">
    <location>
        <begin position="16"/>
        <end position="28"/>
    </location>
</feature>
<dbReference type="PROSITE" id="PS51194">
    <property type="entry name" value="HELICASE_CTER"/>
    <property type="match status" value="1"/>
</dbReference>
<dbReference type="InterPro" id="IPR027417">
    <property type="entry name" value="P-loop_NTPase"/>
</dbReference>
<evidence type="ECO:0000256" key="7">
    <source>
        <dbReference type="ARBA" id="ARBA00022801"/>
    </source>
</evidence>
<evidence type="ECO:0000256" key="2">
    <source>
        <dbReference type="ARBA" id="ARBA00001946"/>
    </source>
</evidence>
<dbReference type="PROSITE" id="PS51192">
    <property type="entry name" value="HELICASE_ATP_BIND_1"/>
    <property type="match status" value="1"/>
</dbReference>
<comment type="similarity">
    <text evidence="14">Belongs to the helicase family. Dicer subfamily.</text>
</comment>
<dbReference type="SUPFAM" id="SSF54768">
    <property type="entry name" value="dsRNA-binding domain-like"/>
    <property type="match status" value="1"/>
</dbReference>
<dbReference type="SUPFAM" id="SSF52540">
    <property type="entry name" value="P-loop containing nucleoside triphosphate hydrolases"/>
    <property type="match status" value="1"/>
</dbReference>